<proteinExistence type="inferred from homology"/>
<dbReference type="Pfam" id="PF15477">
    <property type="entry name" value="SMAP"/>
    <property type="match status" value="1"/>
</dbReference>
<organism evidence="5 6">
    <name type="scientific">Leishmania martiniquensis</name>
    <dbReference type="NCBI Taxonomy" id="1580590"/>
    <lineage>
        <taxon>Eukaryota</taxon>
        <taxon>Discoba</taxon>
        <taxon>Euglenozoa</taxon>
        <taxon>Kinetoplastea</taxon>
        <taxon>Metakinetoplastina</taxon>
        <taxon>Trypanosomatida</taxon>
        <taxon>Trypanosomatidae</taxon>
        <taxon>Leishmaniinae</taxon>
        <taxon>Leishmania</taxon>
    </lineage>
</organism>
<dbReference type="AlphaFoldDB" id="A0A836GHW7"/>
<evidence type="ECO:0000259" key="4">
    <source>
        <dbReference type="Pfam" id="PF15477"/>
    </source>
</evidence>
<evidence type="ECO:0000256" key="1">
    <source>
        <dbReference type="ARBA" id="ARBA00006502"/>
    </source>
</evidence>
<dbReference type="OrthoDB" id="10066125at2759"/>
<dbReference type="PANTHER" id="PTHR22175">
    <property type="entry name" value="SMALL ACIDIC PROTEIN-RELATED"/>
    <property type="match status" value="1"/>
</dbReference>
<comment type="caution">
    <text evidence="5">The sequence shown here is derived from an EMBL/GenBank/DDBJ whole genome shotgun (WGS) entry which is preliminary data.</text>
</comment>
<evidence type="ECO:0000313" key="6">
    <source>
        <dbReference type="Proteomes" id="UP000673552"/>
    </source>
</evidence>
<sequence length="209" mass="22656">MSSLKDCLREVRKAVTEHLEGYHGGGPEQALQQTPREEVLAMISLISICLLEQELHKCGDGGGTSLHEMQAPLKVCRKALKSFIARYAAGDEGASDKKRRRTRQDTEAPTPLSASRGTPTAERPETSAPINLGQYASSDAFDQNKQKRMKFARLMGGAKVAAEEKGSAGGNLRHNTFVASKDELKRMSANLESQFQSAMSHKGKKGLGA</sequence>
<dbReference type="Proteomes" id="UP000673552">
    <property type="component" value="Chromosome 36"/>
</dbReference>
<dbReference type="EMBL" id="JAFEUZ010000036">
    <property type="protein sequence ID" value="KAG5464193.1"/>
    <property type="molecule type" value="Genomic_DNA"/>
</dbReference>
<protein>
    <recommendedName>
        <fullName evidence="2">Small acidic protein</fullName>
    </recommendedName>
</protein>
<gene>
    <name evidence="5" type="ORF">LSCM1_00373</name>
</gene>
<dbReference type="GeneID" id="92510537"/>
<evidence type="ECO:0000256" key="3">
    <source>
        <dbReference type="SAM" id="MobiDB-lite"/>
    </source>
</evidence>
<accession>A0A836GHW7</accession>
<evidence type="ECO:0000256" key="2">
    <source>
        <dbReference type="ARBA" id="ARBA00016161"/>
    </source>
</evidence>
<name>A0A836GHW7_9TRYP</name>
<dbReference type="InterPro" id="IPR028124">
    <property type="entry name" value="SMAP_dom"/>
</dbReference>
<comment type="similarity">
    <text evidence="1">Belongs to the SMAP family.</text>
</comment>
<dbReference type="RefSeq" id="XP_067174130.1">
    <property type="nucleotide sequence ID" value="XM_067318025.1"/>
</dbReference>
<dbReference type="PANTHER" id="PTHR22175:SF0">
    <property type="entry name" value="SMALL ACIDIC PROTEIN"/>
    <property type="match status" value="1"/>
</dbReference>
<feature type="compositionally biased region" description="Polar residues" evidence="3">
    <location>
        <begin position="134"/>
        <end position="143"/>
    </location>
</feature>
<evidence type="ECO:0000313" key="5">
    <source>
        <dbReference type="EMBL" id="KAG5464193.1"/>
    </source>
</evidence>
<feature type="domain" description="Small acidic protein-like" evidence="4">
    <location>
        <begin position="137"/>
        <end position="208"/>
    </location>
</feature>
<dbReference type="KEGG" id="lmat:92510537"/>
<feature type="region of interest" description="Disordered" evidence="3">
    <location>
        <begin position="91"/>
        <end position="143"/>
    </location>
</feature>
<keyword evidence="6" id="KW-1185">Reference proteome</keyword>
<reference evidence="5 6" key="1">
    <citation type="submission" date="2021-03" db="EMBL/GenBank/DDBJ databases">
        <title>Leishmania (Mundinia) martiniquensis Genome sequencing and assembly.</title>
        <authorList>
            <person name="Almutairi H."/>
            <person name="Gatherer D."/>
        </authorList>
    </citation>
    <scope>NUCLEOTIDE SEQUENCE [LARGE SCALE GENOMIC DNA]</scope>
    <source>
        <strain evidence="5">LSCM1</strain>
    </source>
</reference>
<dbReference type="InterPro" id="IPR026714">
    <property type="entry name" value="SMAP"/>
</dbReference>